<evidence type="ECO:0000313" key="3">
    <source>
        <dbReference type="Proteomes" id="UP000095649"/>
    </source>
</evidence>
<keyword evidence="1" id="KW-0812">Transmembrane</keyword>
<feature type="transmembrane region" description="Helical" evidence="1">
    <location>
        <begin position="114"/>
        <end position="133"/>
    </location>
</feature>
<evidence type="ECO:0000313" key="2">
    <source>
        <dbReference type="EMBL" id="CUM90147.1"/>
    </source>
</evidence>
<name>A0A173SK39_9FIRM</name>
<feature type="transmembrane region" description="Helical" evidence="1">
    <location>
        <begin position="7"/>
        <end position="24"/>
    </location>
</feature>
<protein>
    <submittedName>
        <fullName evidence="2">Uncharacterized protein</fullName>
    </submittedName>
</protein>
<feature type="transmembrane region" description="Helical" evidence="1">
    <location>
        <begin position="45"/>
        <end position="66"/>
    </location>
</feature>
<reference evidence="2 3" key="1">
    <citation type="submission" date="2015-09" db="EMBL/GenBank/DDBJ databases">
        <authorList>
            <consortium name="Pathogen Informatics"/>
        </authorList>
    </citation>
    <scope>NUCLEOTIDE SEQUENCE [LARGE SCALE GENOMIC DNA]</scope>
    <source>
        <strain evidence="2 3">2789STDY5834970</strain>
    </source>
</reference>
<evidence type="ECO:0000256" key="1">
    <source>
        <dbReference type="SAM" id="Phobius"/>
    </source>
</evidence>
<organism evidence="2 3">
    <name type="scientific">Faecalibacterium prausnitzii</name>
    <dbReference type="NCBI Taxonomy" id="853"/>
    <lineage>
        <taxon>Bacteria</taxon>
        <taxon>Bacillati</taxon>
        <taxon>Bacillota</taxon>
        <taxon>Clostridia</taxon>
        <taxon>Eubacteriales</taxon>
        <taxon>Oscillospiraceae</taxon>
        <taxon>Faecalibacterium</taxon>
    </lineage>
</organism>
<sequence>MRDLIEGIGYYLSCMILFNGIYGLKIVAKGTVFANSCTKENMAGITTLALAALLVVIGVFFTAQILTTDDFETNSIATGKQFKVTTVKDLTGENYFANFSLIVLTGLSLSDTPGLGDLMIFLLIEAALGIIYIKKKMFYMNPVLSLLDYSIYECTGIDAITKKEYLGTFYFLIKGKSISNKSVIKYKNINSHVIRLNQYSGGNSN</sequence>
<gene>
    <name evidence="2" type="ORF">ERS852582_01061</name>
</gene>
<accession>A0A173SK39</accession>
<dbReference type="AlphaFoldDB" id="A0A173SK39"/>
<keyword evidence="1" id="KW-0472">Membrane</keyword>
<keyword evidence="1" id="KW-1133">Transmembrane helix</keyword>
<dbReference type="EMBL" id="CYXN01000005">
    <property type="protein sequence ID" value="CUM90147.1"/>
    <property type="molecule type" value="Genomic_DNA"/>
</dbReference>
<proteinExistence type="predicted"/>
<dbReference type="Proteomes" id="UP000095649">
    <property type="component" value="Unassembled WGS sequence"/>
</dbReference>